<dbReference type="Proteomes" id="UP001489509">
    <property type="component" value="Unassembled WGS sequence"/>
</dbReference>
<dbReference type="InterPro" id="IPR004843">
    <property type="entry name" value="Calcineurin-like_PHP"/>
</dbReference>
<name>A0ABV1E2S0_9FIRM</name>
<evidence type="ECO:0000256" key="2">
    <source>
        <dbReference type="ARBA" id="ARBA00022801"/>
    </source>
</evidence>
<organism evidence="4 5">
    <name type="scientific">Solibaculum intestinale</name>
    <dbReference type="NCBI Taxonomy" id="3133165"/>
    <lineage>
        <taxon>Bacteria</taxon>
        <taxon>Bacillati</taxon>
        <taxon>Bacillota</taxon>
        <taxon>Clostridia</taxon>
        <taxon>Eubacteriales</taxon>
        <taxon>Oscillospiraceae</taxon>
        <taxon>Solibaculum</taxon>
    </lineage>
</organism>
<proteinExistence type="predicted"/>
<comment type="caution">
    <text evidence="4">The sequence shown here is derived from an EMBL/GenBank/DDBJ whole genome shotgun (WGS) entry which is preliminary data.</text>
</comment>
<feature type="domain" description="Calcineurin-like phosphoesterase" evidence="3">
    <location>
        <begin position="44"/>
        <end position="224"/>
    </location>
</feature>
<evidence type="ECO:0000313" key="5">
    <source>
        <dbReference type="Proteomes" id="UP001489509"/>
    </source>
</evidence>
<evidence type="ECO:0000313" key="4">
    <source>
        <dbReference type="EMBL" id="MEQ2441605.1"/>
    </source>
</evidence>
<dbReference type="PANTHER" id="PTHR31302:SF31">
    <property type="entry name" value="PHOSPHODIESTERASE YAEI"/>
    <property type="match status" value="1"/>
</dbReference>
<dbReference type="InterPro" id="IPR029052">
    <property type="entry name" value="Metallo-depent_PP-like"/>
</dbReference>
<sequence>MKEAVWIAAGVLVLCALVSFFWYQNNGLSVTRYRLKGMRVTRPMKIVHLSDLHSKRFGRDNEKLFALVADCSPDLIAITGDLIDDSDRDFCRTVRIVGRLCGLAPVVCIPGNHEHRSRDYLSILEAIRQERAVLLQNEQVSLTVAGTPVTVLGLEERQGTYRSYRKMRQGKYRYRDYSEQFHALSREPGLRLVLCHYPENFAMTGDKAYCQYDFDLQLSGHAHGGQWRFPFVGGLYAPGQGIFPKYVNGVFGNHPKMVVSRGLGPSSFPLRLFNRPEVVEITLTNDPD</sequence>
<gene>
    <name evidence="4" type="ORF">WMO26_12275</name>
</gene>
<accession>A0ABV1E2S0</accession>
<keyword evidence="5" id="KW-1185">Reference proteome</keyword>
<dbReference type="PANTHER" id="PTHR31302">
    <property type="entry name" value="TRANSMEMBRANE PROTEIN WITH METALLOPHOSPHOESTERASE DOMAIN-RELATED"/>
    <property type="match status" value="1"/>
</dbReference>
<evidence type="ECO:0000259" key="3">
    <source>
        <dbReference type="Pfam" id="PF00149"/>
    </source>
</evidence>
<evidence type="ECO:0000256" key="1">
    <source>
        <dbReference type="ARBA" id="ARBA00022723"/>
    </source>
</evidence>
<protein>
    <submittedName>
        <fullName evidence="4">Metallophosphoesterase</fullName>
    </submittedName>
</protein>
<dbReference type="Gene3D" id="3.60.21.10">
    <property type="match status" value="1"/>
</dbReference>
<keyword evidence="1" id="KW-0479">Metal-binding</keyword>
<dbReference type="EMBL" id="JBBMFD010000031">
    <property type="protein sequence ID" value="MEQ2441605.1"/>
    <property type="molecule type" value="Genomic_DNA"/>
</dbReference>
<dbReference type="InterPro" id="IPR051158">
    <property type="entry name" value="Metallophosphoesterase_sf"/>
</dbReference>
<reference evidence="4 5" key="1">
    <citation type="submission" date="2024-03" db="EMBL/GenBank/DDBJ databases">
        <title>Human intestinal bacterial collection.</title>
        <authorList>
            <person name="Pauvert C."/>
            <person name="Hitch T.C.A."/>
            <person name="Clavel T."/>
        </authorList>
    </citation>
    <scope>NUCLEOTIDE SEQUENCE [LARGE SCALE GENOMIC DNA]</scope>
    <source>
        <strain evidence="4 5">CLA-JM-H44</strain>
    </source>
</reference>
<keyword evidence="2" id="KW-0378">Hydrolase</keyword>
<dbReference type="Pfam" id="PF00149">
    <property type="entry name" value="Metallophos"/>
    <property type="match status" value="1"/>
</dbReference>
<dbReference type="RefSeq" id="WP_349220796.1">
    <property type="nucleotide sequence ID" value="NZ_JBBMFD010000031.1"/>
</dbReference>
<dbReference type="SUPFAM" id="SSF56300">
    <property type="entry name" value="Metallo-dependent phosphatases"/>
    <property type="match status" value="1"/>
</dbReference>